<evidence type="ECO:0000313" key="8">
    <source>
        <dbReference type="Proteomes" id="UP000288716"/>
    </source>
</evidence>
<dbReference type="InterPro" id="IPR016169">
    <property type="entry name" value="FAD-bd_PCMH_sub2"/>
</dbReference>
<sequence length="59" mass="6214">MGRYALPVGTCPSVGISGYTLGGGFGLSSRKFGLMIDRITEIEIVTADGMVLEAEFLES</sequence>
<evidence type="ECO:0000256" key="4">
    <source>
        <dbReference type="ARBA" id="ARBA00022827"/>
    </source>
</evidence>
<organism evidence="7 8">
    <name type="scientific">Leptotrombidium deliense</name>
    <dbReference type="NCBI Taxonomy" id="299467"/>
    <lineage>
        <taxon>Eukaryota</taxon>
        <taxon>Metazoa</taxon>
        <taxon>Ecdysozoa</taxon>
        <taxon>Arthropoda</taxon>
        <taxon>Chelicerata</taxon>
        <taxon>Arachnida</taxon>
        <taxon>Acari</taxon>
        <taxon>Acariformes</taxon>
        <taxon>Trombidiformes</taxon>
        <taxon>Prostigmata</taxon>
        <taxon>Anystina</taxon>
        <taxon>Parasitengona</taxon>
        <taxon>Trombiculoidea</taxon>
        <taxon>Trombiculidae</taxon>
        <taxon>Leptotrombidium</taxon>
    </lineage>
</organism>
<dbReference type="Gene3D" id="3.30.465.10">
    <property type="match status" value="1"/>
</dbReference>
<keyword evidence="4" id="KW-0274">FAD</keyword>
<comment type="cofactor">
    <cofactor evidence="1">
        <name>FAD</name>
        <dbReference type="ChEBI" id="CHEBI:57692"/>
    </cofactor>
</comment>
<dbReference type="OrthoDB" id="8250697at2759"/>
<dbReference type="PANTHER" id="PTHR42973">
    <property type="entry name" value="BINDING OXIDOREDUCTASE, PUTATIVE (AFU_ORTHOLOGUE AFUA_1G17690)-RELATED"/>
    <property type="match status" value="1"/>
</dbReference>
<evidence type="ECO:0000256" key="5">
    <source>
        <dbReference type="ARBA" id="ARBA00023002"/>
    </source>
</evidence>
<dbReference type="SUPFAM" id="SSF56176">
    <property type="entry name" value="FAD-binding/transporter-associated domain-like"/>
    <property type="match status" value="1"/>
</dbReference>
<evidence type="ECO:0000256" key="1">
    <source>
        <dbReference type="ARBA" id="ARBA00001974"/>
    </source>
</evidence>
<proteinExistence type="inferred from homology"/>
<feature type="domain" description="FAD linked oxidase N-terminal" evidence="6">
    <location>
        <begin position="5"/>
        <end position="54"/>
    </location>
</feature>
<comment type="similarity">
    <text evidence="2">Belongs to the oxygen-dependent FAD-linked oxidoreductase family.</text>
</comment>
<dbReference type="InterPro" id="IPR006094">
    <property type="entry name" value="Oxid_FAD_bind_N"/>
</dbReference>
<evidence type="ECO:0000256" key="2">
    <source>
        <dbReference type="ARBA" id="ARBA00005466"/>
    </source>
</evidence>
<dbReference type="PANTHER" id="PTHR42973:SF39">
    <property type="entry name" value="FAD-BINDING PCMH-TYPE DOMAIN-CONTAINING PROTEIN"/>
    <property type="match status" value="1"/>
</dbReference>
<dbReference type="GO" id="GO:0050660">
    <property type="term" value="F:flavin adenine dinucleotide binding"/>
    <property type="evidence" value="ECO:0007669"/>
    <property type="project" value="InterPro"/>
</dbReference>
<protein>
    <recommendedName>
        <fullName evidence="6">FAD linked oxidase N-terminal domain-containing protein</fullName>
    </recommendedName>
</protein>
<keyword evidence="8" id="KW-1185">Reference proteome</keyword>
<gene>
    <name evidence="7" type="ORF">B4U80_15067</name>
</gene>
<dbReference type="Proteomes" id="UP000288716">
    <property type="component" value="Unassembled WGS sequence"/>
</dbReference>
<dbReference type="STRING" id="299467.A0A443QV38"/>
<dbReference type="InterPro" id="IPR050416">
    <property type="entry name" value="FAD-linked_Oxidoreductase"/>
</dbReference>
<keyword evidence="5" id="KW-0560">Oxidoreductase</keyword>
<dbReference type="GO" id="GO:0016491">
    <property type="term" value="F:oxidoreductase activity"/>
    <property type="evidence" value="ECO:0007669"/>
    <property type="project" value="UniProtKB-KW"/>
</dbReference>
<reference evidence="7 8" key="1">
    <citation type="journal article" date="2018" name="Gigascience">
        <title>Genomes of trombidid mites reveal novel predicted allergens and laterally-transferred genes associated with secondary metabolism.</title>
        <authorList>
            <person name="Dong X."/>
            <person name="Chaisiri K."/>
            <person name="Xia D."/>
            <person name="Armstrong S.D."/>
            <person name="Fang Y."/>
            <person name="Donnelly M.J."/>
            <person name="Kadowaki T."/>
            <person name="McGarry J.W."/>
            <person name="Darby A.C."/>
            <person name="Makepeace B.L."/>
        </authorList>
    </citation>
    <scope>NUCLEOTIDE SEQUENCE [LARGE SCALE GENOMIC DNA]</scope>
    <source>
        <strain evidence="7">UoL-UT</strain>
    </source>
</reference>
<accession>A0A443QV38</accession>
<name>A0A443QV38_9ACAR</name>
<dbReference type="InterPro" id="IPR036318">
    <property type="entry name" value="FAD-bd_PCMH-like_sf"/>
</dbReference>
<evidence type="ECO:0000259" key="6">
    <source>
        <dbReference type="Pfam" id="PF01565"/>
    </source>
</evidence>
<dbReference type="EMBL" id="NCKV01051725">
    <property type="protein sequence ID" value="RWS06866.1"/>
    <property type="molecule type" value="Genomic_DNA"/>
</dbReference>
<dbReference type="Pfam" id="PF01565">
    <property type="entry name" value="FAD_binding_4"/>
    <property type="match status" value="1"/>
</dbReference>
<comment type="caution">
    <text evidence="7">The sequence shown here is derived from an EMBL/GenBank/DDBJ whole genome shotgun (WGS) entry which is preliminary data.</text>
</comment>
<dbReference type="VEuPathDB" id="VectorBase:LDEU014167"/>
<dbReference type="AlphaFoldDB" id="A0A443QV38"/>
<evidence type="ECO:0000256" key="3">
    <source>
        <dbReference type="ARBA" id="ARBA00022630"/>
    </source>
</evidence>
<keyword evidence="3" id="KW-0285">Flavoprotein</keyword>
<evidence type="ECO:0000313" key="7">
    <source>
        <dbReference type="EMBL" id="RWS06866.1"/>
    </source>
</evidence>